<dbReference type="Gene3D" id="2.60.120.330">
    <property type="entry name" value="B-lactam Antibiotic, Isopenicillin N Synthase, Chain"/>
    <property type="match status" value="1"/>
</dbReference>
<evidence type="ECO:0000259" key="7">
    <source>
        <dbReference type="PROSITE" id="PS51471"/>
    </source>
</evidence>
<keyword evidence="9" id="KW-1185">Reference proteome</keyword>
<evidence type="ECO:0000256" key="6">
    <source>
        <dbReference type="RuleBase" id="RU003682"/>
    </source>
</evidence>
<keyword evidence="4 6" id="KW-0560">Oxidoreductase</keyword>
<dbReference type="Gramene" id="PHT81011">
    <property type="protein sequence ID" value="PHT81011"/>
    <property type="gene ID" value="T459_14026"/>
</dbReference>
<evidence type="ECO:0000313" key="8">
    <source>
        <dbReference type="EMBL" id="PHT81011.1"/>
    </source>
</evidence>
<evidence type="ECO:0000256" key="4">
    <source>
        <dbReference type="ARBA" id="ARBA00023002"/>
    </source>
</evidence>
<feature type="domain" description="Fe2OG dioxygenase" evidence="7">
    <location>
        <begin position="212"/>
        <end position="341"/>
    </location>
</feature>
<dbReference type="GO" id="GO:0016706">
    <property type="term" value="F:2-oxoglutarate-dependent dioxygenase activity"/>
    <property type="evidence" value="ECO:0007669"/>
    <property type="project" value="UniProtKB-ARBA"/>
</dbReference>
<dbReference type="Pfam" id="PF14226">
    <property type="entry name" value="DIOX_N"/>
    <property type="match status" value="1"/>
</dbReference>
<accession>A0A2G2ZGH7</accession>
<keyword evidence="3" id="KW-0847">Vitamin C</keyword>
<dbReference type="GO" id="GO:0009805">
    <property type="term" value="P:coumarin biosynthetic process"/>
    <property type="evidence" value="ECO:0007669"/>
    <property type="project" value="UniProtKB-ARBA"/>
</dbReference>
<dbReference type="InterPro" id="IPR027443">
    <property type="entry name" value="IPNS-like_sf"/>
</dbReference>
<reference evidence="8 9" key="1">
    <citation type="journal article" date="2014" name="Nat. Genet.">
        <title>Genome sequence of the hot pepper provides insights into the evolution of pungency in Capsicum species.</title>
        <authorList>
            <person name="Kim S."/>
            <person name="Park M."/>
            <person name="Yeom S.I."/>
            <person name="Kim Y.M."/>
            <person name="Lee J.M."/>
            <person name="Lee H.A."/>
            <person name="Seo E."/>
            <person name="Choi J."/>
            <person name="Cheong K."/>
            <person name="Kim K.T."/>
            <person name="Jung K."/>
            <person name="Lee G.W."/>
            <person name="Oh S.K."/>
            <person name="Bae C."/>
            <person name="Kim S.B."/>
            <person name="Lee H.Y."/>
            <person name="Kim S.Y."/>
            <person name="Kim M.S."/>
            <person name="Kang B.C."/>
            <person name="Jo Y.D."/>
            <person name="Yang H.B."/>
            <person name="Jeong H.J."/>
            <person name="Kang W.H."/>
            <person name="Kwon J.K."/>
            <person name="Shin C."/>
            <person name="Lim J.Y."/>
            <person name="Park J.H."/>
            <person name="Huh J.H."/>
            <person name="Kim J.S."/>
            <person name="Kim B.D."/>
            <person name="Cohen O."/>
            <person name="Paran I."/>
            <person name="Suh M.C."/>
            <person name="Lee S.B."/>
            <person name="Kim Y.K."/>
            <person name="Shin Y."/>
            <person name="Noh S.J."/>
            <person name="Park J."/>
            <person name="Seo Y.S."/>
            <person name="Kwon S.Y."/>
            <person name="Kim H.A."/>
            <person name="Park J.M."/>
            <person name="Kim H.J."/>
            <person name="Choi S.B."/>
            <person name="Bosland P.W."/>
            <person name="Reeves G."/>
            <person name="Jo S.H."/>
            <person name="Lee B.W."/>
            <person name="Cho H.T."/>
            <person name="Choi H.S."/>
            <person name="Lee M.S."/>
            <person name="Yu Y."/>
            <person name="Do Choi Y."/>
            <person name="Park B.S."/>
            <person name="van Deynze A."/>
            <person name="Ashrafi H."/>
            <person name="Hill T."/>
            <person name="Kim W.T."/>
            <person name="Pai H.S."/>
            <person name="Ahn H.K."/>
            <person name="Yeam I."/>
            <person name="Giovannoni J.J."/>
            <person name="Rose J.K."/>
            <person name="Sorensen I."/>
            <person name="Lee S.J."/>
            <person name="Kim R.W."/>
            <person name="Choi I.Y."/>
            <person name="Choi B.S."/>
            <person name="Lim J.S."/>
            <person name="Lee Y.H."/>
            <person name="Choi D."/>
        </authorList>
    </citation>
    <scope>NUCLEOTIDE SEQUENCE [LARGE SCALE GENOMIC DNA]</scope>
    <source>
        <strain evidence="9">cv. CM334</strain>
    </source>
</reference>
<comment type="similarity">
    <text evidence="1 6">Belongs to the iron/ascorbate-dependent oxidoreductase family.</text>
</comment>
<dbReference type="PANTHER" id="PTHR10209:SF776">
    <property type="entry name" value="2OG-FE(II) OXYGENASE FAMILY OXIDOREDUCTASE"/>
    <property type="match status" value="1"/>
</dbReference>
<evidence type="ECO:0000256" key="1">
    <source>
        <dbReference type="ARBA" id="ARBA00008056"/>
    </source>
</evidence>
<proteinExistence type="inferred from homology"/>
<evidence type="ECO:0000313" key="9">
    <source>
        <dbReference type="Proteomes" id="UP000222542"/>
    </source>
</evidence>
<gene>
    <name evidence="8" type="ORF">T459_14026</name>
</gene>
<evidence type="ECO:0000256" key="3">
    <source>
        <dbReference type="ARBA" id="ARBA00022896"/>
    </source>
</evidence>
<dbReference type="STRING" id="4072.A0A2G2ZGH7"/>
<reference evidence="8 9" key="2">
    <citation type="journal article" date="2017" name="Genome Biol.">
        <title>New reference genome sequences of hot pepper reveal the massive evolution of plant disease-resistance genes by retroduplication.</title>
        <authorList>
            <person name="Kim S."/>
            <person name="Park J."/>
            <person name="Yeom S.I."/>
            <person name="Kim Y.M."/>
            <person name="Seo E."/>
            <person name="Kim K.T."/>
            <person name="Kim M.S."/>
            <person name="Lee J.M."/>
            <person name="Cheong K."/>
            <person name="Shin H.S."/>
            <person name="Kim S.B."/>
            <person name="Han K."/>
            <person name="Lee J."/>
            <person name="Park M."/>
            <person name="Lee H.A."/>
            <person name="Lee H.Y."/>
            <person name="Lee Y."/>
            <person name="Oh S."/>
            <person name="Lee J.H."/>
            <person name="Choi E."/>
            <person name="Choi E."/>
            <person name="Lee S.E."/>
            <person name="Jeon J."/>
            <person name="Kim H."/>
            <person name="Choi G."/>
            <person name="Song H."/>
            <person name="Lee J."/>
            <person name="Lee S.C."/>
            <person name="Kwon J.K."/>
            <person name="Lee H.Y."/>
            <person name="Koo N."/>
            <person name="Hong Y."/>
            <person name="Kim R.W."/>
            <person name="Kang W.H."/>
            <person name="Huh J.H."/>
            <person name="Kang B.C."/>
            <person name="Yang T.J."/>
            <person name="Lee Y.H."/>
            <person name="Bennetzen J.L."/>
            <person name="Choi D."/>
        </authorList>
    </citation>
    <scope>NUCLEOTIDE SEQUENCE [LARGE SCALE GENOMIC DNA]</scope>
    <source>
        <strain evidence="9">cv. CM334</strain>
    </source>
</reference>
<dbReference type="AlphaFoldDB" id="A0A2G2ZGH7"/>
<dbReference type="PROSITE" id="PS51471">
    <property type="entry name" value="FE2OG_OXY"/>
    <property type="match status" value="1"/>
</dbReference>
<protein>
    <submittedName>
        <fullName evidence="8">1-aminocyclopropane-1-carboxylate oxidase -like protein 11</fullName>
    </submittedName>
</protein>
<evidence type="ECO:0000256" key="5">
    <source>
        <dbReference type="ARBA" id="ARBA00023004"/>
    </source>
</evidence>
<dbReference type="FunFam" id="2.60.120.330:FF:000005">
    <property type="entry name" value="1-aminocyclopropane-1-carboxylate oxidase homolog 1"/>
    <property type="match status" value="1"/>
</dbReference>
<dbReference type="EMBL" id="AYRZ02000005">
    <property type="protein sequence ID" value="PHT81011.1"/>
    <property type="molecule type" value="Genomic_DNA"/>
</dbReference>
<dbReference type="Pfam" id="PF03171">
    <property type="entry name" value="2OG-FeII_Oxy"/>
    <property type="match status" value="1"/>
</dbReference>
<dbReference type="PANTHER" id="PTHR10209">
    <property type="entry name" value="OXIDOREDUCTASE, 2OG-FE II OXYGENASE FAMILY PROTEIN"/>
    <property type="match status" value="1"/>
</dbReference>
<dbReference type="GO" id="GO:0002238">
    <property type="term" value="P:response to molecule of fungal origin"/>
    <property type="evidence" value="ECO:0007669"/>
    <property type="project" value="UniProtKB-ARBA"/>
</dbReference>
<dbReference type="InterPro" id="IPR044861">
    <property type="entry name" value="IPNS-like_FE2OG_OXY"/>
</dbReference>
<keyword evidence="2 6" id="KW-0479">Metal-binding</keyword>
<name>A0A2G2ZGH7_CAPAN</name>
<keyword evidence="5 6" id="KW-0408">Iron</keyword>
<dbReference type="SUPFAM" id="SSF51197">
    <property type="entry name" value="Clavaminate synthase-like"/>
    <property type="match status" value="1"/>
</dbReference>
<dbReference type="InterPro" id="IPR005123">
    <property type="entry name" value="Oxoglu/Fe-dep_dioxygenase_dom"/>
</dbReference>
<dbReference type="GO" id="GO:0046872">
    <property type="term" value="F:metal ion binding"/>
    <property type="evidence" value="ECO:0007669"/>
    <property type="project" value="UniProtKB-KW"/>
</dbReference>
<dbReference type="GO" id="GO:0031418">
    <property type="term" value="F:L-ascorbic acid binding"/>
    <property type="evidence" value="ECO:0007669"/>
    <property type="project" value="UniProtKB-KW"/>
</dbReference>
<sequence length="446" mass="50775">MADYDRAKELKAFDDTKAGVKGLVDAGIVHIPEIFVTPTITENEFSAQNLECSDIINVQIPIIDLEGINEDDFRHRKIVEEVGEACETWGFFQVVNHGVPQHVMDEMISGIKSFHEQPNDIKMRFYSMEPMKKVMFNSNFDLYQSKSANWRDTLACLMAPNPPTNDELPEACREELLQYSEHVRKLGHIIFELLAEALGLKPNHLLDMECARGHFIISHYYPPCPEPNKTLGITKHTDPDFFTILLQDQIGGLQIYHKKQWIDIHPVTGALVINLGDLLQVYGLLYTLGSESDYNYDSDSENDVELPDLSNSDHANAKINTCADYNGDTCTCDETFYKLQSQFEDLDLNVQTLTADSVLELLKKITDEKIREKIINFATKNSADSTPNTSKIDDSAHITQTWLQIYTGKWPVEEIEAEEDTPLGEDPPPLHHSLRHHHMLHHLMPQ</sequence>
<evidence type="ECO:0000256" key="2">
    <source>
        <dbReference type="ARBA" id="ARBA00022723"/>
    </source>
</evidence>
<dbReference type="InterPro" id="IPR026992">
    <property type="entry name" value="DIOX_N"/>
</dbReference>
<comment type="caution">
    <text evidence="8">The sequence shown here is derived from an EMBL/GenBank/DDBJ whole genome shotgun (WGS) entry which is preliminary data.</text>
</comment>
<dbReference type="Proteomes" id="UP000222542">
    <property type="component" value="Unassembled WGS sequence"/>
</dbReference>
<organism evidence="8 9">
    <name type="scientific">Capsicum annuum</name>
    <name type="common">Capsicum pepper</name>
    <dbReference type="NCBI Taxonomy" id="4072"/>
    <lineage>
        <taxon>Eukaryota</taxon>
        <taxon>Viridiplantae</taxon>
        <taxon>Streptophyta</taxon>
        <taxon>Embryophyta</taxon>
        <taxon>Tracheophyta</taxon>
        <taxon>Spermatophyta</taxon>
        <taxon>Magnoliopsida</taxon>
        <taxon>eudicotyledons</taxon>
        <taxon>Gunneridae</taxon>
        <taxon>Pentapetalae</taxon>
        <taxon>asterids</taxon>
        <taxon>lamiids</taxon>
        <taxon>Solanales</taxon>
        <taxon>Solanaceae</taxon>
        <taxon>Solanoideae</taxon>
        <taxon>Capsiceae</taxon>
        <taxon>Capsicum</taxon>
    </lineage>
</organism>